<sequence>IYIDNAEVNQSDDYSKNLNNRVPMIDNMDKQVAIRQTVEQPGVWGKYKGTCSYIRNQFSISEVEYLQIMHRD</sequence>
<accession>A0A0B7C578</accession>
<evidence type="ECO:0000313" key="1">
    <source>
        <dbReference type="EMBL" id="CEL00332.1"/>
    </source>
</evidence>
<gene>
    <name evidence="1" type="primary">ORF223430</name>
</gene>
<dbReference type="EMBL" id="HACG01053461">
    <property type="protein sequence ID" value="CEL00332.1"/>
    <property type="molecule type" value="Transcribed_RNA"/>
</dbReference>
<name>A0A0B7C578_9EUPU</name>
<feature type="non-terminal residue" evidence="1">
    <location>
        <position position="72"/>
    </location>
</feature>
<dbReference type="AlphaFoldDB" id="A0A0B7C578"/>
<protein>
    <submittedName>
        <fullName evidence="1">Uncharacterized protein</fullName>
    </submittedName>
</protein>
<feature type="non-terminal residue" evidence="1">
    <location>
        <position position="1"/>
    </location>
</feature>
<proteinExistence type="predicted"/>
<reference evidence="1" key="1">
    <citation type="submission" date="2014-12" db="EMBL/GenBank/DDBJ databases">
        <title>Insight into the proteome of Arion vulgaris.</title>
        <authorList>
            <person name="Aradska J."/>
            <person name="Bulat T."/>
            <person name="Smidak R."/>
            <person name="Sarate P."/>
            <person name="Gangsoo J."/>
            <person name="Sialana F."/>
            <person name="Bilban M."/>
            <person name="Lubec G."/>
        </authorList>
    </citation>
    <scope>NUCLEOTIDE SEQUENCE</scope>
    <source>
        <tissue evidence="1">Skin</tissue>
    </source>
</reference>
<organism evidence="1">
    <name type="scientific">Arion vulgaris</name>
    <dbReference type="NCBI Taxonomy" id="1028688"/>
    <lineage>
        <taxon>Eukaryota</taxon>
        <taxon>Metazoa</taxon>
        <taxon>Spiralia</taxon>
        <taxon>Lophotrochozoa</taxon>
        <taxon>Mollusca</taxon>
        <taxon>Gastropoda</taxon>
        <taxon>Heterobranchia</taxon>
        <taxon>Euthyneura</taxon>
        <taxon>Panpulmonata</taxon>
        <taxon>Eupulmonata</taxon>
        <taxon>Stylommatophora</taxon>
        <taxon>Helicina</taxon>
        <taxon>Arionoidea</taxon>
        <taxon>Arionidae</taxon>
        <taxon>Arion</taxon>
    </lineage>
</organism>